<keyword evidence="1" id="KW-0472">Membrane</keyword>
<keyword evidence="1" id="KW-0812">Transmembrane</keyword>
<feature type="transmembrane region" description="Helical" evidence="1">
    <location>
        <begin position="7"/>
        <end position="26"/>
    </location>
</feature>
<dbReference type="AlphaFoldDB" id="A0AAP0ETY0"/>
<protein>
    <submittedName>
        <fullName evidence="2">Uncharacterized protein</fullName>
    </submittedName>
</protein>
<evidence type="ECO:0000313" key="2">
    <source>
        <dbReference type="EMBL" id="KAK9098032.1"/>
    </source>
</evidence>
<keyword evidence="1" id="KW-1133">Transmembrane helix</keyword>
<comment type="caution">
    <text evidence="2">The sequence shown here is derived from an EMBL/GenBank/DDBJ whole genome shotgun (WGS) entry which is preliminary data.</text>
</comment>
<organism evidence="2 3">
    <name type="scientific">Stephania yunnanensis</name>
    <dbReference type="NCBI Taxonomy" id="152371"/>
    <lineage>
        <taxon>Eukaryota</taxon>
        <taxon>Viridiplantae</taxon>
        <taxon>Streptophyta</taxon>
        <taxon>Embryophyta</taxon>
        <taxon>Tracheophyta</taxon>
        <taxon>Spermatophyta</taxon>
        <taxon>Magnoliopsida</taxon>
        <taxon>Ranunculales</taxon>
        <taxon>Menispermaceae</taxon>
        <taxon>Menispermoideae</taxon>
        <taxon>Cissampelideae</taxon>
        <taxon>Stephania</taxon>
    </lineage>
</organism>
<gene>
    <name evidence="2" type="ORF">Syun_025077</name>
</gene>
<keyword evidence="3" id="KW-1185">Reference proteome</keyword>
<reference evidence="2 3" key="1">
    <citation type="submission" date="2024-01" db="EMBL/GenBank/DDBJ databases">
        <title>Genome assemblies of Stephania.</title>
        <authorList>
            <person name="Yang L."/>
        </authorList>
    </citation>
    <scope>NUCLEOTIDE SEQUENCE [LARGE SCALE GENOMIC DNA]</scope>
    <source>
        <strain evidence="2">YNDBR</strain>
        <tissue evidence="2">Leaf</tissue>
    </source>
</reference>
<dbReference type="PROSITE" id="PS51257">
    <property type="entry name" value="PROKAR_LIPOPROTEIN"/>
    <property type="match status" value="1"/>
</dbReference>
<evidence type="ECO:0000256" key="1">
    <source>
        <dbReference type="SAM" id="Phobius"/>
    </source>
</evidence>
<dbReference type="EMBL" id="JBBNAF010000011">
    <property type="protein sequence ID" value="KAK9098032.1"/>
    <property type="molecule type" value="Genomic_DNA"/>
</dbReference>
<accession>A0AAP0ETY0</accession>
<evidence type="ECO:0000313" key="3">
    <source>
        <dbReference type="Proteomes" id="UP001420932"/>
    </source>
</evidence>
<proteinExistence type="predicted"/>
<sequence>MNKCPCCFLSTSVLIFFSCVFVFLIIQVKGCGEVSYDSLFSTPLQEILAC</sequence>
<dbReference type="Proteomes" id="UP001420932">
    <property type="component" value="Unassembled WGS sequence"/>
</dbReference>
<name>A0AAP0ETY0_9MAGN</name>